<keyword evidence="2 5" id="KW-0812">Transmembrane</keyword>
<keyword evidence="8" id="KW-0378">Hydrolase</keyword>
<dbReference type="PRINTS" id="PR01000">
    <property type="entry name" value="SREBPS2PTASE"/>
</dbReference>
<evidence type="ECO:0000313" key="8">
    <source>
        <dbReference type="EMBL" id="HGQ17606.1"/>
    </source>
</evidence>
<dbReference type="GO" id="GO:0005737">
    <property type="term" value="C:cytoplasm"/>
    <property type="evidence" value="ECO:0007669"/>
    <property type="project" value="TreeGrafter"/>
</dbReference>
<dbReference type="InterPro" id="IPR036034">
    <property type="entry name" value="PDZ_sf"/>
</dbReference>
<dbReference type="SUPFAM" id="SSF50156">
    <property type="entry name" value="PDZ domain-like"/>
    <property type="match status" value="1"/>
</dbReference>
<dbReference type="GO" id="GO:0004222">
    <property type="term" value="F:metalloendopeptidase activity"/>
    <property type="evidence" value="ECO:0007669"/>
    <property type="project" value="InterPro"/>
</dbReference>
<accession>A0A7J3JND8</accession>
<evidence type="ECO:0000256" key="4">
    <source>
        <dbReference type="ARBA" id="ARBA00023136"/>
    </source>
</evidence>
<dbReference type="GO" id="GO:0016020">
    <property type="term" value="C:membrane"/>
    <property type="evidence" value="ECO:0007669"/>
    <property type="project" value="InterPro"/>
</dbReference>
<evidence type="ECO:0000256" key="3">
    <source>
        <dbReference type="ARBA" id="ARBA00022989"/>
    </source>
</evidence>
<evidence type="ECO:0000259" key="6">
    <source>
        <dbReference type="Pfam" id="PF02163"/>
    </source>
</evidence>
<comment type="subcellular location">
    <subcellularLocation>
        <location evidence="1">Endomembrane system</location>
        <topology evidence="1">Multi-pass membrane protein</topology>
    </subcellularLocation>
</comment>
<dbReference type="InterPro" id="IPR001193">
    <property type="entry name" value="MBTPS2"/>
</dbReference>
<keyword evidence="8" id="KW-0482">Metalloprotease</keyword>
<reference evidence="8" key="1">
    <citation type="journal article" date="2020" name="mSystems">
        <title>Genome- and Community-Level Interaction Insights into Carbon Utilization and Element Cycling Functions of Hydrothermarchaeota in Hydrothermal Sediment.</title>
        <authorList>
            <person name="Zhou Z."/>
            <person name="Liu Y."/>
            <person name="Xu W."/>
            <person name="Pan J."/>
            <person name="Luo Z.H."/>
            <person name="Li M."/>
        </authorList>
    </citation>
    <scope>NUCLEOTIDE SEQUENCE [LARGE SCALE GENOMIC DNA]</scope>
    <source>
        <strain evidence="7">SpSt-618</strain>
        <strain evidence="8">SpSt-657</strain>
    </source>
</reference>
<evidence type="ECO:0000256" key="5">
    <source>
        <dbReference type="SAM" id="Phobius"/>
    </source>
</evidence>
<feature type="transmembrane region" description="Helical" evidence="5">
    <location>
        <begin position="334"/>
        <end position="358"/>
    </location>
</feature>
<feature type="transmembrane region" description="Helical" evidence="5">
    <location>
        <begin position="179"/>
        <end position="205"/>
    </location>
</feature>
<dbReference type="PANTHER" id="PTHR13325">
    <property type="entry name" value="PROTEASE M50 MEMBRANE-BOUND TRANSCRIPTION FACTOR SITE 2 PROTEASE"/>
    <property type="match status" value="1"/>
</dbReference>
<evidence type="ECO:0000256" key="2">
    <source>
        <dbReference type="ARBA" id="ARBA00022692"/>
    </source>
</evidence>
<gene>
    <name evidence="7" type="ORF">ENT87_03805</name>
    <name evidence="8" type="ORF">ENU30_01295</name>
</gene>
<feature type="domain" description="Peptidase M50" evidence="6">
    <location>
        <begin position="122"/>
        <end position="394"/>
    </location>
</feature>
<dbReference type="Gene3D" id="2.30.42.10">
    <property type="match status" value="1"/>
</dbReference>
<evidence type="ECO:0000313" key="7">
    <source>
        <dbReference type="EMBL" id="HGN36658.1"/>
    </source>
</evidence>
<feature type="transmembrane region" description="Helical" evidence="5">
    <location>
        <begin position="61"/>
        <end position="85"/>
    </location>
</feature>
<protein>
    <submittedName>
        <fullName evidence="8">RIP metalloprotease</fullName>
    </submittedName>
</protein>
<dbReference type="PANTHER" id="PTHR13325:SF3">
    <property type="entry name" value="MEMBRANE-BOUND TRANSCRIPTION FACTOR SITE-2 PROTEASE"/>
    <property type="match status" value="1"/>
</dbReference>
<evidence type="ECO:0000256" key="1">
    <source>
        <dbReference type="ARBA" id="ARBA00004127"/>
    </source>
</evidence>
<sequence length="408" mass="44991">MLDLLYIVLIFIVVTTIGYLLSMNREYRISKFKIKFTLGGVLLFIGGERVPKRVKPLRRELHIAFIAVALLGIALFYLFFLPIIINMIKSFIEFVSGYSASPPQPTLVPLPLLFQYRELIAYLIVAIVVGVVVHEISHALVALREGIKIRSWGIGMLFLFPIAFVELDEEQFTKAPPRARINIATAGIFSNAIVSLISFIALFILSSMLPFLGNVSTAVTVTRIDCSICNVSLCPAQLIDVSVGDIIVAIDGSRVYSTNDVEKILRGKSIGSPLSITICSSGGCANKTAILSARNLRVYAEKGMEVPCLGISMAQTLVFEKNGLFLRYPTIENLFTYLNSIFIVNFSLYVLNAIPFIISDGSIFVGALSSIFQPLKTLSSRKLLDLINIAILVVAIVISSYIFLRFTQ</sequence>
<dbReference type="GO" id="GO:0031293">
    <property type="term" value="P:membrane protein intracellular domain proteolysis"/>
    <property type="evidence" value="ECO:0007669"/>
    <property type="project" value="TreeGrafter"/>
</dbReference>
<dbReference type="AlphaFoldDB" id="A0A7J3JND8"/>
<feature type="transmembrane region" description="Helical" evidence="5">
    <location>
        <begin position="386"/>
        <end position="404"/>
    </location>
</feature>
<organism evidence="8">
    <name type="scientific">Ignisphaera aggregans</name>
    <dbReference type="NCBI Taxonomy" id="334771"/>
    <lineage>
        <taxon>Archaea</taxon>
        <taxon>Thermoproteota</taxon>
        <taxon>Thermoprotei</taxon>
        <taxon>Desulfurococcales</taxon>
        <taxon>Desulfurococcaceae</taxon>
        <taxon>Ignisphaera</taxon>
    </lineage>
</organism>
<keyword evidence="4 5" id="KW-0472">Membrane</keyword>
<feature type="transmembrane region" description="Helical" evidence="5">
    <location>
        <begin position="119"/>
        <end position="137"/>
    </location>
</feature>
<dbReference type="InterPro" id="IPR008915">
    <property type="entry name" value="Peptidase_M50"/>
</dbReference>
<keyword evidence="8" id="KW-0645">Protease</keyword>
<dbReference type="EMBL" id="DTBZ01000035">
    <property type="protein sequence ID" value="HGQ17606.1"/>
    <property type="molecule type" value="Genomic_DNA"/>
</dbReference>
<dbReference type="EMBL" id="DTAI01000109">
    <property type="protein sequence ID" value="HGN36658.1"/>
    <property type="molecule type" value="Genomic_DNA"/>
</dbReference>
<keyword evidence="3 5" id="KW-1133">Transmembrane helix</keyword>
<feature type="transmembrane region" description="Helical" evidence="5">
    <location>
        <begin position="6"/>
        <end position="23"/>
    </location>
</feature>
<name>A0A7J3JND8_9CREN</name>
<proteinExistence type="predicted"/>
<feature type="transmembrane region" description="Helical" evidence="5">
    <location>
        <begin position="149"/>
        <end position="167"/>
    </location>
</feature>
<comment type="caution">
    <text evidence="8">The sequence shown here is derived from an EMBL/GenBank/DDBJ whole genome shotgun (WGS) entry which is preliminary data.</text>
</comment>
<dbReference type="Pfam" id="PF02163">
    <property type="entry name" value="Peptidase_M50"/>
    <property type="match status" value="1"/>
</dbReference>
<dbReference type="GO" id="GO:0012505">
    <property type="term" value="C:endomembrane system"/>
    <property type="evidence" value="ECO:0007669"/>
    <property type="project" value="UniProtKB-SubCell"/>
</dbReference>